<evidence type="ECO:0000313" key="12">
    <source>
        <dbReference type="Xenbase" id="XB-GENE-6488598"/>
    </source>
</evidence>
<keyword evidence="4" id="KW-0677">Repeat</keyword>
<name>A0A1L8EN66_XENLA</name>
<dbReference type="FunFam" id="3.30.160.60:FF:000446">
    <property type="entry name" value="Zinc finger protein"/>
    <property type="match status" value="1"/>
</dbReference>
<dbReference type="GO" id="GO:0008270">
    <property type="term" value="F:zinc ion binding"/>
    <property type="evidence" value="ECO:0007669"/>
    <property type="project" value="UniProtKB-KW"/>
</dbReference>
<protein>
    <submittedName>
        <fullName evidence="11">Zinc finger protein 891</fullName>
    </submittedName>
</protein>
<evidence type="ECO:0000313" key="11">
    <source>
        <dbReference type="RefSeq" id="XP_018094043.1"/>
    </source>
</evidence>
<dbReference type="KEGG" id="xla:108702838"/>
<evidence type="ECO:0000256" key="5">
    <source>
        <dbReference type="ARBA" id="ARBA00022771"/>
    </source>
</evidence>
<evidence type="ECO:0000256" key="9">
    <source>
        <dbReference type="SAM" id="MobiDB-lite"/>
    </source>
</evidence>
<dbReference type="InterPro" id="IPR006612">
    <property type="entry name" value="THAP_Znf"/>
</dbReference>
<dbReference type="OrthoDB" id="9900519at2759"/>
<reference evidence="11" key="1">
    <citation type="submission" date="2025-08" db="UniProtKB">
        <authorList>
            <consortium name="RefSeq"/>
        </authorList>
    </citation>
    <scope>IDENTIFICATION</scope>
    <source>
        <strain evidence="11">J_2021</strain>
        <tissue evidence="11">Erythrocytes</tissue>
    </source>
</reference>
<comment type="similarity">
    <text evidence="2">Belongs to the krueppel C2H2-type zinc-finger protein family.</text>
</comment>
<dbReference type="AGR" id="Xenbase:XB-GENE-6488598"/>
<dbReference type="PANTHER" id="PTHR23226">
    <property type="entry name" value="ZINC FINGER AND SCAN DOMAIN-CONTAINING"/>
    <property type="match status" value="1"/>
</dbReference>
<dbReference type="PROSITE" id="PS50157">
    <property type="entry name" value="ZINC_FINGER_C2H2_2"/>
    <property type="match status" value="5"/>
</dbReference>
<dbReference type="Xenbase" id="XB-GENE-6488598">
    <property type="gene designation" value="znf684.S"/>
</dbReference>
<dbReference type="CDD" id="cd07765">
    <property type="entry name" value="KRAB_A-box"/>
    <property type="match status" value="1"/>
</dbReference>
<dbReference type="PROSITE" id="PS00028">
    <property type="entry name" value="ZINC_FINGER_C2H2_1"/>
    <property type="match status" value="5"/>
</dbReference>
<keyword evidence="7" id="KW-0238">DNA-binding</keyword>
<dbReference type="Pfam" id="PF05485">
    <property type="entry name" value="THAP"/>
    <property type="match status" value="2"/>
</dbReference>
<evidence type="ECO:0000256" key="7">
    <source>
        <dbReference type="ARBA" id="ARBA00023125"/>
    </source>
</evidence>
<dbReference type="InterPro" id="IPR036236">
    <property type="entry name" value="Znf_C2H2_sf"/>
</dbReference>
<dbReference type="InterPro" id="IPR013087">
    <property type="entry name" value="Znf_C2H2_type"/>
</dbReference>
<sequence length="752" mass="87451">MNDTSIRRQKSGVRNMPHCVVSNCPHFNYKKSNLHGVALHPFPNDLARIKLWLQQVGLTIGQIDYLAQKVVEGKRKKTDPLRMCSSHFTPNCYIVQDAKLVLHSDAIPTVFPVMSTSMTNQQNLLSPPNSSTCEGEVWPKCIVNGCRQPIGGVLFHTFPNNLQRIKQWLHQTGQDFGNIEVFAQKVLERRRSYDYCMCSTHFPQECYIFQEGRAILRANAVPTIFPSRQQAQQQQQVLWNVWPPLMVPGQNSAPKTPEPIPPNFPKIRETVDKGVQWPEFECNFDGEPWKIEHDHLYHCRPLDPDEPLGPLNLNEFFPRDIYPPWFWKNLSSKSDDFYQKTFLQKLEAEQAWSSVEKVLVLLLQHLNNSPLYQRILDNKPMTERIVNEALEVIYLLTGQEWTVVKKDSIQRGISQMNGEIPIKRGDVAVYLSMDEWEHLDEHRDHYLDVLMDEHLPFTQFKIPEDWGEEENTYQDVMDDPYIDPPLSEDEEDDYSSESDWHPEQNYRPKTDVSSSSSSSSDEESNTTKSKRRSSKKRRSESSSDIETSSKHSKSSDPLPAEAVDNEPHKCNGCEITFPNKSQLDLHLTLSPECLMFDRPDEEDENPNVLPEKKNTHECEECGKSFARKIDLRKHKKKHIKKKSIKCEECGRRFFYQSQLLIHQRVHTGERPYQCNECGARFGHKCSLVIHQKKHTGDAGFKCNKCRRQFKIKAKFDKHLKIHEREPVSCPKCSKRFTYKTALFKHLKVHIKR</sequence>
<dbReference type="PANTHER" id="PTHR23226:SF411">
    <property type="entry name" value="ZINC FINGER PROTEIN 235"/>
    <property type="match status" value="1"/>
</dbReference>
<keyword evidence="10" id="KW-1185">Reference proteome</keyword>
<evidence type="ECO:0000256" key="6">
    <source>
        <dbReference type="ARBA" id="ARBA00022833"/>
    </source>
</evidence>
<dbReference type="SMART" id="SM00980">
    <property type="entry name" value="THAP"/>
    <property type="match status" value="2"/>
</dbReference>
<dbReference type="GO" id="GO:0005634">
    <property type="term" value="C:nucleus"/>
    <property type="evidence" value="ECO:0007669"/>
    <property type="project" value="UniProtKB-SubCell"/>
</dbReference>
<dbReference type="FunFam" id="3.30.160.60:FF:000663">
    <property type="entry name" value="Zinc finger protein 45"/>
    <property type="match status" value="1"/>
</dbReference>
<dbReference type="SMART" id="SM00355">
    <property type="entry name" value="ZnF_C2H2"/>
    <property type="match status" value="6"/>
</dbReference>
<dbReference type="RefSeq" id="XP_018094043.1">
    <property type="nucleotide sequence ID" value="XM_018238554.2"/>
</dbReference>
<dbReference type="FunFam" id="3.30.160.60:FF:000739">
    <property type="entry name" value="Zgc:171418 protein"/>
    <property type="match status" value="1"/>
</dbReference>
<evidence type="ECO:0000313" key="10">
    <source>
        <dbReference type="Proteomes" id="UP000186698"/>
    </source>
</evidence>
<evidence type="ECO:0000256" key="4">
    <source>
        <dbReference type="ARBA" id="ARBA00022737"/>
    </source>
</evidence>
<evidence type="ECO:0000256" key="8">
    <source>
        <dbReference type="ARBA" id="ARBA00023242"/>
    </source>
</evidence>
<dbReference type="SMART" id="SM00692">
    <property type="entry name" value="DM3"/>
    <property type="match status" value="2"/>
</dbReference>
<dbReference type="InterPro" id="IPR001909">
    <property type="entry name" value="KRAB"/>
</dbReference>
<dbReference type="AlphaFoldDB" id="A0A1L8EN66"/>
<dbReference type="SUPFAM" id="SSF57716">
    <property type="entry name" value="Glucocorticoid receptor-like (DNA-binding domain)"/>
    <property type="match status" value="2"/>
</dbReference>
<dbReference type="Pfam" id="PF00096">
    <property type="entry name" value="zf-C2H2"/>
    <property type="match status" value="4"/>
</dbReference>
<evidence type="ECO:0000256" key="1">
    <source>
        <dbReference type="ARBA" id="ARBA00004123"/>
    </source>
</evidence>
<dbReference type="Bgee" id="108702838">
    <property type="expression patterns" value="Expressed in blastula and 19 other cell types or tissues"/>
</dbReference>
<evidence type="ECO:0000256" key="3">
    <source>
        <dbReference type="ARBA" id="ARBA00022723"/>
    </source>
</evidence>
<feature type="region of interest" description="Disordered" evidence="9">
    <location>
        <begin position="475"/>
        <end position="563"/>
    </location>
</feature>
<dbReference type="Proteomes" id="UP000186698">
    <property type="component" value="Chromosome 9_10S"/>
</dbReference>
<dbReference type="Gene3D" id="3.30.160.60">
    <property type="entry name" value="Classic Zinc Finger"/>
    <property type="match status" value="4"/>
</dbReference>
<dbReference type="GO" id="GO:0000978">
    <property type="term" value="F:RNA polymerase II cis-regulatory region sequence-specific DNA binding"/>
    <property type="evidence" value="ECO:0007669"/>
    <property type="project" value="TreeGrafter"/>
</dbReference>
<dbReference type="SUPFAM" id="SSF57667">
    <property type="entry name" value="beta-beta-alpha zinc fingers"/>
    <property type="match status" value="3"/>
</dbReference>
<keyword evidence="3" id="KW-0479">Metal-binding</keyword>
<organism evidence="10 11">
    <name type="scientific">Xenopus laevis</name>
    <name type="common">African clawed frog</name>
    <dbReference type="NCBI Taxonomy" id="8355"/>
    <lineage>
        <taxon>Eukaryota</taxon>
        <taxon>Metazoa</taxon>
        <taxon>Chordata</taxon>
        <taxon>Craniata</taxon>
        <taxon>Vertebrata</taxon>
        <taxon>Euteleostomi</taxon>
        <taxon>Amphibia</taxon>
        <taxon>Batrachia</taxon>
        <taxon>Anura</taxon>
        <taxon>Pipoidea</taxon>
        <taxon>Pipidae</taxon>
        <taxon>Xenopodinae</taxon>
        <taxon>Xenopus</taxon>
        <taxon>Xenopus</taxon>
    </lineage>
</organism>
<dbReference type="InterPro" id="IPR036051">
    <property type="entry name" value="KRAB_dom_sf"/>
</dbReference>
<dbReference type="SUPFAM" id="SSF109640">
    <property type="entry name" value="KRAB domain (Kruppel-associated box)"/>
    <property type="match status" value="1"/>
</dbReference>
<dbReference type="CTD" id="108702838"/>
<feature type="compositionally biased region" description="Acidic residues" evidence="9">
    <location>
        <begin position="475"/>
        <end position="496"/>
    </location>
</feature>
<comment type="subcellular location">
    <subcellularLocation>
        <location evidence="1">Nucleus</location>
    </subcellularLocation>
</comment>
<dbReference type="GeneID" id="108702838"/>
<dbReference type="PROSITE" id="PS50950">
    <property type="entry name" value="ZF_THAP"/>
    <property type="match status" value="2"/>
</dbReference>
<evidence type="ECO:0000256" key="2">
    <source>
        <dbReference type="ARBA" id="ARBA00006991"/>
    </source>
</evidence>
<dbReference type="GO" id="GO:0000981">
    <property type="term" value="F:DNA-binding transcription factor activity, RNA polymerase II-specific"/>
    <property type="evidence" value="ECO:0007669"/>
    <property type="project" value="TreeGrafter"/>
</dbReference>
<keyword evidence="8" id="KW-0539">Nucleus</keyword>
<keyword evidence="6" id="KW-0862">Zinc</keyword>
<proteinExistence type="inferred from homology"/>
<feature type="compositionally biased region" description="Basic and acidic residues" evidence="9">
    <location>
        <begin position="498"/>
        <end position="510"/>
    </location>
</feature>
<gene>
    <name evidence="11 12" type="primary">znf684.S</name>
</gene>
<accession>A0A1L8EN66</accession>
<keyword evidence="5" id="KW-0863">Zinc-finger</keyword>
<dbReference type="PaxDb" id="8355-A0A1L8EN66"/>
<feature type="compositionally biased region" description="Basic residues" evidence="9">
    <location>
        <begin position="528"/>
        <end position="538"/>
    </location>
</feature>